<dbReference type="AlphaFoldDB" id="V5GMU9"/>
<dbReference type="GO" id="GO:0046872">
    <property type="term" value="F:metal ion binding"/>
    <property type="evidence" value="ECO:0007669"/>
    <property type="project" value="InterPro"/>
</dbReference>
<name>V5GMU9_IXORI</name>
<protein>
    <submittedName>
        <fullName evidence="2">Putative cd73 ecto-5'-nucleotidase and related protein</fullName>
    </submittedName>
</protein>
<dbReference type="EMBL" id="GANP01012788">
    <property type="protein sequence ID" value="JAB71680.1"/>
    <property type="molecule type" value="mRNA"/>
</dbReference>
<dbReference type="SUPFAM" id="SSF56300">
    <property type="entry name" value="Metallo-dependent phosphatases"/>
    <property type="match status" value="1"/>
</dbReference>
<dbReference type="GO" id="GO:0016788">
    <property type="term" value="F:hydrolase activity, acting on ester bonds"/>
    <property type="evidence" value="ECO:0007669"/>
    <property type="project" value="InterPro"/>
</dbReference>
<reference evidence="2" key="1">
    <citation type="journal article" date="2015" name="Sci. Rep.">
        <title>Tissue- and time-dependent transcription in Ixodes ricinus salivary glands and midguts when blood feeding on the vertebrate host.</title>
        <authorList>
            <person name="Kotsyfakis M."/>
            <person name="Schwarz A."/>
            <person name="Erhart J."/>
            <person name="Ribeiro J.M."/>
        </authorList>
    </citation>
    <scope>NUCLEOTIDE SEQUENCE</scope>
    <source>
        <tissue evidence="2">Salivary gland and midgut</tissue>
    </source>
</reference>
<accession>V5GMU9</accession>
<keyword evidence="1" id="KW-0732">Signal</keyword>
<dbReference type="Gene3D" id="3.60.21.10">
    <property type="match status" value="1"/>
</dbReference>
<proteinExistence type="evidence at transcript level"/>
<feature type="signal peptide" evidence="1">
    <location>
        <begin position="1"/>
        <end position="24"/>
    </location>
</feature>
<evidence type="ECO:0000313" key="2">
    <source>
        <dbReference type="EMBL" id="JAB71680.1"/>
    </source>
</evidence>
<feature type="chain" id="PRO_5004733832" evidence="1">
    <location>
        <begin position="25"/>
        <end position="88"/>
    </location>
</feature>
<dbReference type="GO" id="GO:0000166">
    <property type="term" value="F:nucleotide binding"/>
    <property type="evidence" value="ECO:0007669"/>
    <property type="project" value="InterPro"/>
</dbReference>
<dbReference type="PROSITE" id="PS00785">
    <property type="entry name" value="5_NUCLEOTIDASE_1"/>
    <property type="match status" value="1"/>
</dbReference>
<organism evidence="2">
    <name type="scientific">Ixodes ricinus</name>
    <name type="common">Common tick</name>
    <name type="synonym">Acarus ricinus</name>
    <dbReference type="NCBI Taxonomy" id="34613"/>
    <lineage>
        <taxon>Eukaryota</taxon>
        <taxon>Metazoa</taxon>
        <taxon>Ecdysozoa</taxon>
        <taxon>Arthropoda</taxon>
        <taxon>Chelicerata</taxon>
        <taxon>Arachnida</taxon>
        <taxon>Acari</taxon>
        <taxon>Parasitiformes</taxon>
        <taxon>Ixodida</taxon>
        <taxon>Ixodoidea</taxon>
        <taxon>Ixodidae</taxon>
        <taxon>Ixodinae</taxon>
        <taxon>Ixodes</taxon>
    </lineage>
</organism>
<dbReference type="InterPro" id="IPR029052">
    <property type="entry name" value="Metallo-depent_PP-like"/>
</dbReference>
<evidence type="ECO:0000256" key="1">
    <source>
        <dbReference type="SAM" id="SignalP"/>
    </source>
</evidence>
<sequence>MFAFLKTWRLFAILLACNVSVLFGLDDKSFTLTILHTNDVHSHIEETSKYGGVCSPRDKASKTCVGEVARIVTKVKELKKITPPRLSS</sequence>
<dbReference type="InterPro" id="IPR006146">
    <property type="entry name" value="5'-Nucleotdase_CS"/>
</dbReference>